<dbReference type="EMBL" id="JAIWYP010000017">
    <property type="protein sequence ID" value="KAH3693195.1"/>
    <property type="molecule type" value="Genomic_DNA"/>
</dbReference>
<proteinExistence type="inferred from homology"/>
<keyword evidence="3" id="KW-0342">GTP-binding</keyword>
<sequence>MEDVSNSDFSVSMCERMECTKCGETVGEAVNFCGKCGTSVIRESIKTSPDEALTALETSPVEPLPAPKPGQTTQIQMPPDQQTEIVSPAQAVNLFEKKVGIKTSPEEAPTALANPPVEPLPAPKPRQTTQRTPDQQAENVSPAQAVNLFEKKADIRILLVGHTGHGKSATGNTLLGIKREEGFHDELSQVSVTQEYKRLVQERFGRKLEIVDTPGIFDTSFEQQFVYEQIYQCIGLTLPGFNAICLVLRPDRFTKELVQTVEIFFKLFGKGVDEYAFVLFTHIETEAEMKNYIRGGEKKTEDDGQKAFQVLRKRCQDKMLFIDNKASKDLKEDMVLNILTAVDEANAKALRPYFVNKISRNLAQKATDFYMIHVCGLGSERSKEDLRILLIGLPGHGKSATGNSLLEKRLFPENAPAVPNAGQETEMTAIQLNKPNTKPKDLSGEINGRKIKIVEFPVKDPSSESDIDFKKELFQTEKMLDPGFHAVCFVIDPNKFSDVKDQFKRFMEYFGDDASDYAFVIMTFTKNENEYEDHFCSNIDAKHPVASVLSFCKEKELYIDNKVSSAEKEEMIKEMLTLIDSANAKKLTPHFSSRFKQQTEAAEAAKTEEAAKAAKAARAAIKAAKEAEIKHQRELLRVEEQAIEIYKRDFEAEKRRLEAEKLRLEQEVSTQNRRAENMEARTRELEQRVFQAEFFRQCGNNNPPKTEGYNCTIQ</sequence>
<dbReference type="Pfam" id="PF04548">
    <property type="entry name" value="AIG1"/>
    <property type="match status" value="2"/>
</dbReference>
<evidence type="ECO:0000256" key="1">
    <source>
        <dbReference type="ARBA" id="ARBA00008535"/>
    </source>
</evidence>
<dbReference type="PANTHER" id="PTHR10903">
    <property type="entry name" value="GTPASE, IMAP FAMILY MEMBER-RELATED"/>
    <property type="match status" value="1"/>
</dbReference>
<dbReference type="GO" id="GO:0015031">
    <property type="term" value="P:protein transport"/>
    <property type="evidence" value="ECO:0007669"/>
    <property type="project" value="UniProtKB-KW"/>
</dbReference>
<evidence type="ECO:0000256" key="2">
    <source>
        <dbReference type="ARBA" id="ARBA00022741"/>
    </source>
</evidence>
<dbReference type="InterPro" id="IPR006703">
    <property type="entry name" value="G_AIG1"/>
</dbReference>
<evidence type="ECO:0000313" key="7">
    <source>
        <dbReference type="EMBL" id="KAH3693195.1"/>
    </source>
</evidence>
<feature type="region of interest" description="Disordered" evidence="5">
    <location>
        <begin position="105"/>
        <end position="140"/>
    </location>
</feature>
<evidence type="ECO:0000256" key="4">
    <source>
        <dbReference type="SAM" id="Coils"/>
    </source>
</evidence>
<keyword evidence="4" id="KW-0175">Coiled coil</keyword>
<reference evidence="7" key="1">
    <citation type="journal article" date="2019" name="bioRxiv">
        <title>The Genome of the Zebra Mussel, Dreissena polymorpha: A Resource for Invasive Species Research.</title>
        <authorList>
            <person name="McCartney M.A."/>
            <person name="Auch B."/>
            <person name="Kono T."/>
            <person name="Mallez S."/>
            <person name="Zhang Y."/>
            <person name="Obille A."/>
            <person name="Becker A."/>
            <person name="Abrahante J.E."/>
            <person name="Garbe J."/>
            <person name="Badalamenti J.P."/>
            <person name="Herman A."/>
            <person name="Mangelson H."/>
            <person name="Liachko I."/>
            <person name="Sullivan S."/>
            <person name="Sone E.D."/>
            <person name="Koren S."/>
            <person name="Silverstein K.A.T."/>
            <person name="Beckman K.B."/>
            <person name="Gohl D.M."/>
        </authorList>
    </citation>
    <scope>NUCLEOTIDE SEQUENCE</scope>
    <source>
        <strain evidence="7">Duluth1</strain>
        <tissue evidence="7">Whole animal</tissue>
    </source>
</reference>
<dbReference type="InterPro" id="IPR027417">
    <property type="entry name" value="P-loop_NTPase"/>
</dbReference>
<reference evidence="7" key="2">
    <citation type="submission" date="2020-11" db="EMBL/GenBank/DDBJ databases">
        <authorList>
            <person name="McCartney M.A."/>
            <person name="Auch B."/>
            <person name="Kono T."/>
            <person name="Mallez S."/>
            <person name="Becker A."/>
            <person name="Gohl D.M."/>
            <person name="Silverstein K.A.T."/>
            <person name="Koren S."/>
            <person name="Bechman K.B."/>
            <person name="Herman A."/>
            <person name="Abrahante J.E."/>
            <person name="Garbe J."/>
        </authorList>
    </citation>
    <scope>NUCLEOTIDE SEQUENCE</scope>
    <source>
        <strain evidence="7">Duluth1</strain>
        <tissue evidence="7">Whole animal</tissue>
    </source>
</reference>
<protein>
    <recommendedName>
        <fullName evidence="6">AIG1-type G domain-containing protein</fullName>
    </recommendedName>
</protein>
<gene>
    <name evidence="7" type="ORF">DPMN_192597</name>
</gene>
<feature type="compositionally biased region" description="Low complexity" evidence="5">
    <location>
        <begin position="125"/>
        <end position="137"/>
    </location>
</feature>
<evidence type="ECO:0000256" key="3">
    <source>
        <dbReference type="ARBA" id="ARBA00023134"/>
    </source>
</evidence>
<organism evidence="7 8">
    <name type="scientific">Dreissena polymorpha</name>
    <name type="common">Zebra mussel</name>
    <name type="synonym">Mytilus polymorpha</name>
    <dbReference type="NCBI Taxonomy" id="45954"/>
    <lineage>
        <taxon>Eukaryota</taxon>
        <taxon>Metazoa</taxon>
        <taxon>Spiralia</taxon>
        <taxon>Lophotrochozoa</taxon>
        <taxon>Mollusca</taxon>
        <taxon>Bivalvia</taxon>
        <taxon>Autobranchia</taxon>
        <taxon>Heteroconchia</taxon>
        <taxon>Euheterodonta</taxon>
        <taxon>Imparidentia</taxon>
        <taxon>Neoheterodontei</taxon>
        <taxon>Myida</taxon>
        <taxon>Dreissenoidea</taxon>
        <taxon>Dreissenidae</taxon>
        <taxon>Dreissena</taxon>
    </lineage>
</organism>
<accession>A0A9D3Y4Q2</accession>
<dbReference type="Gene3D" id="3.40.50.300">
    <property type="entry name" value="P-loop containing nucleotide triphosphate hydrolases"/>
    <property type="match status" value="2"/>
</dbReference>
<dbReference type="PANTHER" id="PTHR10903:SF184">
    <property type="entry name" value="GTP-BINDING PROTEIN A"/>
    <property type="match status" value="1"/>
</dbReference>
<dbReference type="AlphaFoldDB" id="A0A9D3Y4Q2"/>
<keyword evidence="2" id="KW-0547">Nucleotide-binding</keyword>
<comment type="similarity">
    <text evidence="1">Belongs to the TRAFAC class TrmE-Era-EngA-EngB-Septin-like GTPase superfamily. AIG1/Toc34/Toc159-like paraseptin GTPase family. IAN subfamily.</text>
</comment>
<feature type="domain" description="AIG1-type G" evidence="6">
    <location>
        <begin position="152"/>
        <end position="363"/>
    </location>
</feature>
<dbReference type="GO" id="GO:0005525">
    <property type="term" value="F:GTP binding"/>
    <property type="evidence" value="ECO:0007669"/>
    <property type="project" value="UniProtKB-KW"/>
</dbReference>
<dbReference type="GO" id="GO:0016020">
    <property type="term" value="C:membrane"/>
    <property type="evidence" value="ECO:0007669"/>
    <property type="project" value="UniProtKB-SubCell"/>
</dbReference>
<feature type="coiled-coil region" evidence="4">
    <location>
        <begin position="621"/>
        <end position="688"/>
    </location>
</feature>
<dbReference type="Proteomes" id="UP000828390">
    <property type="component" value="Unassembled WGS sequence"/>
</dbReference>
<evidence type="ECO:0000259" key="6">
    <source>
        <dbReference type="PROSITE" id="PS51720"/>
    </source>
</evidence>
<evidence type="ECO:0000313" key="8">
    <source>
        <dbReference type="Proteomes" id="UP000828390"/>
    </source>
</evidence>
<dbReference type="GO" id="GO:0046872">
    <property type="term" value="F:metal ion binding"/>
    <property type="evidence" value="ECO:0007669"/>
    <property type="project" value="UniProtKB-KW"/>
</dbReference>
<dbReference type="PROSITE" id="PS51720">
    <property type="entry name" value="G_AIG1"/>
    <property type="match status" value="1"/>
</dbReference>
<keyword evidence="8" id="KW-1185">Reference proteome</keyword>
<dbReference type="InterPro" id="IPR045058">
    <property type="entry name" value="GIMA/IAN/Toc"/>
</dbReference>
<dbReference type="GO" id="GO:0016787">
    <property type="term" value="F:hydrolase activity"/>
    <property type="evidence" value="ECO:0007669"/>
    <property type="project" value="UniProtKB-KW"/>
</dbReference>
<name>A0A9D3Y4Q2_DREPO</name>
<dbReference type="SUPFAM" id="SSF52540">
    <property type="entry name" value="P-loop containing nucleoside triphosphate hydrolases"/>
    <property type="match status" value="2"/>
</dbReference>
<comment type="caution">
    <text evidence="7">The sequence shown here is derived from an EMBL/GenBank/DDBJ whole genome shotgun (WGS) entry which is preliminary data.</text>
</comment>
<evidence type="ECO:0000256" key="5">
    <source>
        <dbReference type="SAM" id="MobiDB-lite"/>
    </source>
</evidence>
<dbReference type="OrthoDB" id="431287at2759"/>